<dbReference type="EMBL" id="AQHF01000020">
    <property type="protein sequence ID" value="MBE0346176.1"/>
    <property type="molecule type" value="Genomic_DNA"/>
</dbReference>
<dbReference type="Pfam" id="PF14602">
    <property type="entry name" value="Hexapep_2"/>
    <property type="match status" value="2"/>
</dbReference>
<evidence type="ECO:0000256" key="3">
    <source>
        <dbReference type="ARBA" id="ARBA00022737"/>
    </source>
</evidence>
<reference evidence="5 6" key="1">
    <citation type="submission" date="2015-06" db="EMBL/GenBank/DDBJ databases">
        <title>Genome sequence of Pseudoalteromonas peptidolytica.</title>
        <authorList>
            <person name="Xie B.-B."/>
            <person name="Rong J.-C."/>
            <person name="Qin Q.-L."/>
            <person name="Zhang Y.-Z."/>
        </authorList>
    </citation>
    <scope>NUCLEOTIDE SEQUENCE [LARGE SCALE GENOMIC DNA]</scope>
    <source>
        <strain evidence="5 6">F12-50-A1</strain>
    </source>
</reference>
<proteinExistence type="inferred from homology"/>
<keyword evidence="4" id="KW-0012">Acyltransferase</keyword>
<evidence type="ECO:0000256" key="1">
    <source>
        <dbReference type="ARBA" id="ARBA00007274"/>
    </source>
</evidence>
<dbReference type="GO" id="GO:0005829">
    <property type="term" value="C:cytosol"/>
    <property type="evidence" value="ECO:0007669"/>
    <property type="project" value="TreeGrafter"/>
</dbReference>
<dbReference type="PROSITE" id="PS00101">
    <property type="entry name" value="HEXAPEP_TRANSFERASES"/>
    <property type="match status" value="1"/>
</dbReference>
<protein>
    <submittedName>
        <fullName evidence="5">Maltose O-acetyltransferase</fullName>
    </submittedName>
</protein>
<gene>
    <name evidence="5" type="primary">maa</name>
    <name evidence="5" type="ORF">PPEP_a1223</name>
</gene>
<dbReference type="RefSeq" id="WP_128732714.1">
    <property type="nucleotide sequence ID" value="NZ_AQHF01000020.1"/>
</dbReference>
<dbReference type="InterPro" id="IPR051159">
    <property type="entry name" value="Hexapeptide_acetyltransf"/>
</dbReference>
<keyword evidence="2 5" id="KW-0808">Transferase</keyword>
<organism evidence="5 6">
    <name type="scientific">Pseudoalteromonas peptidolytica F12-50-A1</name>
    <dbReference type="NCBI Taxonomy" id="1315280"/>
    <lineage>
        <taxon>Bacteria</taxon>
        <taxon>Pseudomonadati</taxon>
        <taxon>Pseudomonadota</taxon>
        <taxon>Gammaproteobacteria</taxon>
        <taxon>Alteromonadales</taxon>
        <taxon>Pseudoalteromonadaceae</taxon>
        <taxon>Pseudoalteromonas</taxon>
    </lineage>
</organism>
<dbReference type="InterPro" id="IPR001451">
    <property type="entry name" value="Hexapep"/>
</dbReference>
<evidence type="ECO:0000313" key="5">
    <source>
        <dbReference type="EMBL" id="MBE0346176.1"/>
    </source>
</evidence>
<accession>A0A8I0MUR4</accession>
<dbReference type="AlphaFoldDB" id="A0A8I0MUR4"/>
<dbReference type="InterPro" id="IPR011004">
    <property type="entry name" value="Trimer_LpxA-like_sf"/>
</dbReference>
<dbReference type="Gene3D" id="2.160.10.10">
    <property type="entry name" value="Hexapeptide repeat proteins"/>
    <property type="match status" value="1"/>
</dbReference>
<keyword evidence="3" id="KW-0677">Repeat</keyword>
<dbReference type="InterPro" id="IPR018357">
    <property type="entry name" value="Hexapep_transf_CS"/>
</dbReference>
<sequence>MPKFLNHTFPQSTESHLWLNLIHDSNQIFASKPNILGKPKFSYVEIYENTATLPSKISVEAFTDSIKIGKDALLDSSSAAAFPNDIVKLTAVKRPDYACGKIRIGDNACLQGTAIVSYQSVEIGDNALFGPNVVIMDCDGHTLTNRNAPDEVSKLIVKPVKVGHNVWVGYGAIINKGVTIGDNAVIGAGSVVTKDVPANTMFAGNPAQFIRQLD</sequence>
<dbReference type="PANTHER" id="PTHR23416">
    <property type="entry name" value="SIALIC ACID SYNTHASE-RELATED"/>
    <property type="match status" value="1"/>
</dbReference>
<evidence type="ECO:0000256" key="4">
    <source>
        <dbReference type="ARBA" id="ARBA00023315"/>
    </source>
</evidence>
<comment type="caution">
    <text evidence="5">The sequence shown here is derived from an EMBL/GenBank/DDBJ whole genome shotgun (WGS) entry which is preliminary data.</text>
</comment>
<comment type="similarity">
    <text evidence="1">Belongs to the transferase hexapeptide repeat family.</text>
</comment>
<keyword evidence="6" id="KW-1185">Reference proteome</keyword>
<evidence type="ECO:0000313" key="6">
    <source>
        <dbReference type="Proteomes" id="UP000660708"/>
    </source>
</evidence>
<evidence type="ECO:0000256" key="2">
    <source>
        <dbReference type="ARBA" id="ARBA00022679"/>
    </source>
</evidence>
<name>A0A8I0MUR4_9GAMM</name>
<dbReference type="PANTHER" id="PTHR23416:SF23">
    <property type="entry name" value="ACETYLTRANSFERASE C18B11.09C-RELATED"/>
    <property type="match status" value="1"/>
</dbReference>
<dbReference type="GO" id="GO:0008374">
    <property type="term" value="F:O-acyltransferase activity"/>
    <property type="evidence" value="ECO:0007669"/>
    <property type="project" value="TreeGrafter"/>
</dbReference>
<dbReference type="SUPFAM" id="SSF51161">
    <property type="entry name" value="Trimeric LpxA-like enzymes"/>
    <property type="match status" value="1"/>
</dbReference>
<dbReference type="Proteomes" id="UP000660708">
    <property type="component" value="Unassembled WGS sequence"/>
</dbReference>